<reference evidence="1 2" key="1">
    <citation type="submission" date="2016-10" db="EMBL/GenBank/DDBJ databases">
        <authorList>
            <person name="de Groot N.N."/>
        </authorList>
    </citation>
    <scope>NUCLEOTIDE SEQUENCE [LARGE SCALE GENOMIC DNA]</scope>
    <source>
        <strain evidence="1 2">StLB037</strain>
    </source>
</reference>
<accession>A0A1H0P1H0</accession>
<evidence type="ECO:0000313" key="2">
    <source>
        <dbReference type="Proteomes" id="UP000186456"/>
    </source>
</evidence>
<organism evidence="1 2">
    <name type="scientific">Microbacterium testaceum (strain StLB037)</name>
    <dbReference type="NCBI Taxonomy" id="979556"/>
    <lineage>
        <taxon>Bacteria</taxon>
        <taxon>Bacillati</taxon>
        <taxon>Actinomycetota</taxon>
        <taxon>Actinomycetes</taxon>
        <taxon>Micrococcales</taxon>
        <taxon>Microbacteriaceae</taxon>
        <taxon>Microbacterium</taxon>
    </lineage>
</organism>
<dbReference type="Proteomes" id="UP000186456">
    <property type="component" value="Unassembled WGS sequence"/>
</dbReference>
<dbReference type="AlphaFoldDB" id="A0A1H0P1H0"/>
<gene>
    <name evidence="1" type="ORF">SAMN04487788_1689</name>
</gene>
<protein>
    <submittedName>
        <fullName evidence="1">Uncharacterized protein</fullName>
    </submittedName>
</protein>
<proteinExistence type="predicted"/>
<evidence type="ECO:0000313" key="1">
    <source>
        <dbReference type="EMBL" id="SDO98804.1"/>
    </source>
</evidence>
<sequence length="138" mass="15512">MTVNVGDQIHLLASMRVGHEVRHRGYTFTVDDELLDDSKDRDGNSWLDLVDDDQAQIERWSKVILARGACPESVTHWNGPGDTAGRDRAREDARLMALAITDPVERFEALQRTREVYGRKPTSTSLGYVPTYDPSGLL</sequence>
<name>A0A1H0P1H0_MICTS</name>
<dbReference type="EMBL" id="FNJN01000003">
    <property type="protein sequence ID" value="SDO98804.1"/>
    <property type="molecule type" value="Genomic_DNA"/>
</dbReference>